<dbReference type="Gene3D" id="1.20.1250.20">
    <property type="entry name" value="MFS general substrate transporter like domains"/>
    <property type="match status" value="1"/>
</dbReference>
<dbReference type="PANTHER" id="PTHR23502">
    <property type="entry name" value="MAJOR FACILITATOR SUPERFAMILY"/>
    <property type="match status" value="1"/>
</dbReference>
<feature type="transmembrane region" description="Helical" evidence="6">
    <location>
        <begin position="417"/>
        <end position="436"/>
    </location>
</feature>
<organism evidence="8 9">
    <name type="scientific">Aspergillus oryzae</name>
    <name type="common">Yellow koji mold</name>
    <dbReference type="NCBI Taxonomy" id="5062"/>
    <lineage>
        <taxon>Eukaryota</taxon>
        <taxon>Fungi</taxon>
        <taxon>Dikarya</taxon>
        <taxon>Ascomycota</taxon>
        <taxon>Pezizomycotina</taxon>
        <taxon>Eurotiomycetes</taxon>
        <taxon>Eurotiomycetidae</taxon>
        <taxon>Eurotiales</taxon>
        <taxon>Aspergillaceae</taxon>
        <taxon>Aspergillus</taxon>
        <taxon>Aspergillus subgen. Circumdati</taxon>
    </lineage>
</organism>
<dbReference type="GO" id="GO:0005886">
    <property type="term" value="C:plasma membrane"/>
    <property type="evidence" value="ECO:0007669"/>
    <property type="project" value="TreeGrafter"/>
</dbReference>
<keyword evidence="4 6" id="KW-0472">Membrane</keyword>
<feature type="compositionally biased region" description="Low complexity" evidence="5">
    <location>
        <begin position="316"/>
        <end position="326"/>
    </location>
</feature>
<dbReference type="eggNOG" id="KOG0255">
    <property type="taxonomic scope" value="Eukaryota"/>
</dbReference>
<dbReference type="AlphaFoldDB" id="A0A1S9DEY3"/>
<protein>
    <submittedName>
        <fullName evidence="8">Major facilitator superfamily MFS_1</fullName>
    </submittedName>
</protein>
<dbReference type="InterPro" id="IPR020846">
    <property type="entry name" value="MFS_dom"/>
</dbReference>
<evidence type="ECO:0000313" key="8">
    <source>
        <dbReference type="EMBL" id="OOO07476.1"/>
    </source>
</evidence>
<feature type="transmembrane region" description="Helical" evidence="6">
    <location>
        <begin position="614"/>
        <end position="633"/>
    </location>
</feature>
<evidence type="ECO:0000256" key="4">
    <source>
        <dbReference type="ARBA" id="ARBA00023136"/>
    </source>
</evidence>
<dbReference type="PANTHER" id="PTHR23502:SF47">
    <property type="entry name" value="MAJOR FACILITATOR SUPERFAMILY (MFS) PROFILE DOMAIN-CONTAINING PROTEIN-RELATED"/>
    <property type="match status" value="1"/>
</dbReference>
<evidence type="ECO:0000256" key="6">
    <source>
        <dbReference type="SAM" id="Phobius"/>
    </source>
</evidence>
<sequence length="858" mass="94511">MPLTDVIQSFIAHFGNHWGPPVNATCEEYFESCHAALPEPLDPVYACQKNVKYGEHERHRLDVTKTERLPVVVYFHGGAFKVGDNEITPHLHANIGKFFASNNMIGILGTYRLLPEARFPDGMDDVTSALRWIKANIHEYGGDANGIFAIGQSAGGGHLAMALFSGRLQQQNAMPKGVMLQSAALLYDLSQEQRRTSMIAYYATHDLDRILAQSALGLFNELVTAETMMPALFVTVAEFDFQECLQGNQKFVRAFSKRMKYLPTYQVLPGHNHAYLQYRSMRNDVCRQLDDLPDRARASLRDGMFRPEVTDGLDPSSSQTSSSLYSPRQEPVSHGLSSPLPGVELLEKPDDHENHCEVFLVGWDHDEDPMNPRNFTVTTRVMATLIVSALAFVVSAASSIESAVLRQNSAAYNVSEVVASLATGIFLLGFAAGSLVSGPLSEILGRNIVYTGSTSLFMVFIMASGLAPNIGAQLAFRFLAGVFGCPPLTCAGGTVADLWDPLEKTLIFPLYAILSFGGAVLSPVIASYLGQGTLSWRWTNWIVLIMAGLVLGLVVLFQPETYSPLLLKWKAHHLRQLTGDPRYQSKLDLDRTSLLSRIVTACGRQFSLAMYEPIILLLALYMTILYIVLFTFFDGYTHIFSDVHDLSQGLTNITWVAMYVGIMLAGLIVPGMYSSMKNALKEEIPSRDDNGNDNGASSNGQSPPTKSPSFNPENRLWYAMIGAPAIPISLFWMGWTDYKNISVWSPIVGSSLFGFGSICMFISSYMYVIDAYEIYAASALGFMTVTRYCAAGGMTVAGVPFYNNVGVQWTLTILGIISAVMVPVPYIFWKFGKVIRGWSRSEGAENLHSMNQDKEGLG</sequence>
<proteinExistence type="predicted"/>
<reference evidence="8 9" key="1">
    <citation type="submission" date="2016-10" db="EMBL/GenBank/DDBJ databases">
        <title>Genome sequencing of Aspergillus oryzae BCC7051.</title>
        <authorList>
            <person name="Thammarongtham C."/>
            <person name="Vorapreeda T."/>
            <person name="Nookaew I."/>
            <person name="Srisuk T."/>
            <person name="Land M."/>
            <person name="Jeennor S."/>
            <person name="Laoteng K."/>
        </authorList>
    </citation>
    <scope>NUCLEOTIDE SEQUENCE [LARGE SCALE GENOMIC DNA]</scope>
    <source>
        <strain evidence="8 9">BCC7051</strain>
    </source>
</reference>
<dbReference type="EMBL" id="MKZY01000006">
    <property type="protein sequence ID" value="OOO07476.1"/>
    <property type="molecule type" value="Genomic_DNA"/>
</dbReference>
<dbReference type="CDD" id="cd17323">
    <property type="entry name" value="MFS_Tpo1_MDR_like"/>
    <property type="match status" value="1"/>
</dbReference>
<name>A0A1S9DEY3_ASPOZ</name>
<feature type="transmembrane region" description="Helical" evidence="6">
    <location>
        <begin position="377"/>
        <end position="397"/>
    </location>
</feature>
<dbReference type="OrthoDB" id="3936150at2759"/>
<feature type="domain" description="Major facilitator superfamily (MFS) profile" evidence="7">
    <location>
        <begin position="383"/>
        <end position="833"/>
    </location>
</feature>
<feature type="region of interest" description="Disordered" evidence="5">
    <location>
        <begin position="300"/>
        <end position="346"/>
    </location>
</feature>
<dbReference type="Pfam" id="PF07690">
    <property type="entry name" value="MFS_1"/>
    <property type="match status" value="1"/>
</dbReference>
<feature type="region of interest" description="Disordered" evidence="5">
    <location>
        <begin position="684"/>
        <end position="709"/>
    </location>
</feature>
<evidence type="ECO:0000256" key="5">
    <source>
        <dbReference type="SAM" id="MobiDB-lite"/>
    </source>
</evidence>
<dbReference type="VEuPathDB" id="FungiDB:AO090010000186"/>
<gene>
    <name evidence="8" type="ORF">OAory_01039760</name>
</gene>
<dbReference type="Proteomes" id="UP000190312">
    <property type="component" value="Unassembled WGS sequence"/>
</dbReference>
<feature type="transmembrane region" description="Helical" evidence="6">
    <location>
        <begin position="474"/>
        <end position="499"/>
    </location>
</feature>
<dbReference type="Gene3D" id="3.40.50.1820">
    <property type="entry name" value="alpha/beta hydrolase"/>
    <property type="match status" value="1"/>
</dbReference>
<evidence type="ECO:0000256" key="3">
    <source>
        <dbReference type="ARBA" id="ARBA00022989"/>
    </source>
</evidence>
<dbReference type="InterPro" id="IPR029058">
    <property type="entry name" value="AB_hydrolase_fold"/>
</dbReference>
<feature type="transmembrane region" description="Helical" evidence="6">
    <location>
        <begin position="716"/>
        <end position="735"/>
    </location>
</feature>
<dbReference type="SUPFAM" id="SSF103473">
    <property type="entry name" value="MFS general substrate transporter"/>
    <property type="match status" value="1"/>
</dbReference>
<dbReference type="Pfam" id="PF07859">
    <property type="entry name" value="Abhydrolase_3"/>
    <property type="match status" value="1"/>
</dbReference>
<dbReference type="InterPro" id="IPR036259">
    <property type="entry name" value="MFS_trans_sf"/>
</dbReference>
<feature type="transmembrane region" description="Helical" evidence="6">
    <location>
        <begin position="808"/>
        <end position="829"/>
    </location>
</feature>
<evidence type="ECO:0000256" key="1">
    <source>
        <dbReference type="ARBA" id="ARBA00004141"/>
    </source>
</evidence>
<evidence type="ECO:0000313" key="9">
    <source>
        <dbReference type="Proteomes" id="UP000190312"/>
    </source>
</evidence>
<dbReference type="SUPFAM" id="SSF53474">
    <property type="entry name" value="alpha/beta-Hydrolases"/>
    <property type="match status" value="1"/>
</dbReference>
<accession>A0A1S9DEY3</accession>
<feature type="transmembrane region" description="Helical" evidence="6">
    <location>
        <begin position="538"/>
        <end position="557"/>
    </location>
</feature>
<dbReference type="GO" id="GO:0022857">
    <property type="term" value="F:transmembrane transporter activity"/>
    <property type="evidence" value="ECO:0007669"/>
    <property type="project" value="InterPro"/>
</dbReference>
<feature type="transmembrane region" description="Helical" evidence="6">
    <location>
        <begin position="747"/>
        <end position="768"/>
    </location>
</feature>
<dbReference type="GO" id="GO:0016787">
    <property type="term" value="F:hydrolase activity"/>
    <property type="evidence" value="ECO:0007669"/>
    <property type="project" value="InterPro"/>
</dbReference>
<feature type="transmembrane region" description="Helical" evidence="6">
    <location>
        <begin position="653"/>
        <end position="673"/>
    </location>
</feature>
<feature type="transmembrane region" description="Helical" evidence="6">
    <location>
        <begin position="506"/>
        <end position="526"/>
    </location>
</feature>
<dbReference type="InterPro" id="IPR013094">
    <property type="entry name" value="AB_hydrolase_3"/>
</dbReference>
<comment type="caution">
    <text evidence="8">The sequence shown here is derived from an EMBL/GenBank/DDBJ whole genome shotgun (WGS) entry which is preliminary data.</text>
</comment>
<feature type="transmembrane region" description="Helical" evidence="6">
    <location>
        <begin position="448"/>
        <end position="468"/>
    </location>
</feature>
<comment type="subcellular location">
    <subcellularLocation>
        <location evidence="1">Membrane</location>
        <topology evidence="1">Multi-pass membrane protein</topology>
    </subcellularLocation>
</comment>
<feature type="compositionally biased region" description="Basic and acidic residues" evidence="5">
    <location>
        <begin position="300"/>
        <end position="309"/>
    </location>
</feature>
<dbReference type="InterPro" id="IPR011701">
    <property type="entry name" value="MFS"/>
</dbReference>
<evidence type="ECO:0000256" key="2">
    <source>
        <dbReference type="ARBA" id="ARBA00022692"/>
    </source>
</evidence>
<evidence type="ECO:0000259" key="7">
    <source>
        <dbReference type="PROSITE" id="PS50850"/>
    </source>
</evidence>
<keyword evidence="3 6" id="KW-1133">Transmembrane helix</keyword>
<keyword evidence="2 6" id="KW-0812">Transmembrane</keyword>
<dbReference type="PROSITE" id="PS50850">
    <property type="entry name" value="MFS"/>
    <property type="match status" value="1"/>
</dbReference>